<dbReference type="EMBL" id="CP036290">
    <property type="protein sequence ID" value="QDU83765.1"/>
    <property type="molecule type" value="Genomic_DNA"/>
</dbReference>
<gene>
    <name evidence="1" type="ORF">Pla163_08660</name>
</gene>
<evidence type="ECO:0000313" key="1">
    <source>
        <dbReference type="EMBL" id="QDU83765.1"/>
    </source>
</evidence>
<dbReference type="RefSeq" id="WP_145184046.1">
    <property type="nucleotide sequence ID" value="NZ_CP036290.1"/>
</dbReference>
<dbReference type="AlphaFoldDB" id="A0A518CX17"/>
<dbReference type="InterPro" id="IPR016181">
    <property type="entry name" value="Acyl_CoA_acyltransferase"/>
</dbReference>
<dbReference type="OrthoDB" id="1902458at2"/>
<keyword evidence="2" id="KW-1185">Reference proteome</keyword>
<reference evidence="1 2" key="1">
    <citation type="submission" date="2019-02" db="EMBL/GenBank/DDBJ databases">
        <title>Deep-cultivation of Planctomycetes and their phenomic and genomic characterization uncovers novel biology.</title>
        <authorList>
            <person name="Wiegand S."/>
            <person name="Jogler M."/>
            <person name="Boedeker C."/>
            <person name="Pinto D."/>
            <person name="Vollmers J."/>
            <person name="Rivas-Marin E."/>
            <person name="Kohn T."/>
            <person name="Peeters S.H."/>
            <person name="Heuer A."/>
            <person name="Rast P."/>
            <person name="Oberbeckmann S."/>
            <person name="Bunk B."/>
            <person name="Jeske O."/>
            <person name="Meyerdierks A."/>
            <person name="Storesund J.E."/>
            <person name="Kallscheuer N."/>
            <person name="Luecker S."/>
            <person name="Lage O.M."/>
            <person name="Pohl T."/>
            <person name="Merkel B.J."/>
            <person name="Hornburger P."/>
            <person name="Mueller R.-W."/>
            <person name="Bruemmer F."/>
            <person name="Labrenz M."/>
            <person name="Spormann A.M."/>
            <person name="Op den Camp H."/>
            <person name="Overmann J."/>
            <person name="Amann R."/>
            <person name="Jetten M.S.M."/>
            <person name="Mascher T."/>
            <person name="Medema M.H."/>
            <person name="Devos D.P."/>
            <person name="Kaster A.-K."/>
            <person name="Ovreas L."/>
            <person name="Rohde M."/>
            <person name="Galperin M.Y."/>
            <person name="Jogler C."/>
        </authorList>
    </citation>
    <scope>NUCLEOTIDE SEQUENCE [LARGE SCALE GENOMIC DNA]</scope>
    <source>
        <strain evidence="1 2">Pla163</strain>
    </source>
</reference>
<name>A0A518CX17_9BACT</name>
<dbReference type="Proteomes" id="UP000319342">
    <property type="component" value="Chromosome"/>
</dbReference>
<dbReference type="Gene3D" id="3.40.630.30">
    <property type="match status" value="1"/>
</dbReference>
<evidence type="ECO:0000313" key="2">
    <source>
        <dbReference type="Proteomes" id="UP000319342"/>
    </source>
</evidence>
<organism evidence="1 2">
    <name type="scientific">Rohdeia mirabilis</name>
    <dbReference type="NCBI Taxonomy" id="2528008"/>
    <lineage>
        <taxon>Bacteria</taxon>
        <taxon>Pseudomonadati</taxon>
        <taxon>Planctomycetota</taxon>
        <taxon>Planctomycetia</taxon>
        <taxon>Planctomycetia incertae sedis</taxon>
        <taxon>Rohdeia</taxon>
    </lineage>
</organism>
<sequence>MTNVQLELATADRAQVITNLWPLYQHDVSAFERTAPNQHGIFNSDEGVVSLDEHANSLGPWWNDPESLFPYLIEVDGAPAGFNFVAARDRLPSGIDADFVVHEFFVLHAYRGTEVAERAAIAGFERHSGSWEIVTWVDNVRAIAFWRRAIGTFTAQRFSEDTAIDHPWGPRVRFRFDTA</sequence>
<accession>A0A518CX17</accession>
<dbReference type="SUPFAM" id="SSF55729">
    <property type="entry name" value="Acyl-CoA N-acyltransferases (Nat)"/>
    <property type="match status" value="1"/>
</dbReference>
<proteinExistence type="predicted"/>
<evidence type="ECO:0008006" key="3">
    <source>
        <dbReference type="Google" id="ProtNLM"/>
    </source>
</evidence>
<protein>
    <recommendedName>
        <fullName evidence="3">N-acetyltransferase domain-containing protein</fullName>
    </recommendedName>
</protein>